<evidence type="ECO:0000313" key="4">
    <source>
        <dbReference type="Proteomes" id="UP001221757"/>
    </source>
</evidence>
<feature type="compositionally biased region" description="Basic and acidic residues" evidence="1">
    <location>
        <begin position="41"/>
        <end position="50"/>
    </location>
</feature>
<feature type="chain" id="PRO_5042234371" description="Secreted protein" evidence="2">
    <location>
        <begin position="31"/>
        <end position="94"/>
    </location>
</feature>
<gene>
    <name evidence="3" type="ORF">B0H17DRAFT_1031580</name>
</gene>
<reference evidence="3" key="1">
    <citation type="submission" date="2023-03" db="EMBL/GenBank/DDBJ databases">
        <title>Massive genome expansion in bonnet fungi (Mycena s.s.) driven by repeated elements and novel gene families across ecological guilds.</title>
        <authorList>
            <consortium name="Lawrence Berkeley National Laboratory"/>
            <person name="Harder C.B."/>
            <person name="Miyauchi S."/>
            <person name="Viragh M."/>
            <person name="Kuo A."/>
            <person name="Thoen E."/>
            <person name="Andreopoulos B."/>
            <person name="Lu D."/>
            <person name="Skrede I."/>
            <person name="Drula E."/>
            <person name="Henrissat B."/>
            <person name="Morin E."/>
            <person name="Kohler A."/>
            <person name="Barry K."/>
            <person name="LaButti K."/>
            <person name="Morin E."/>
            <person name="Salamov A."/>
            <person name="Lipzen A."/>
            <person name="Mereny Z."/>
            <person name="Hegedus B."/>
            <person name="Baldrian P."/>
            <person name="Stursova M."/>
            <person name="Weitz H."/>
            <person name="Taylor A."/>
            <person name="Grigoriev I.V."/>
            <person name="Nagy L.G."/>
            <person name="Martin F."/>
            <person name="Kauserud H."/>
        </authorList>
    </citation>
    <scope>NUCLEOTIDE SEQUENCE</scope>
    <source>
        <strain evidence="3">CBHHK067</strain>
    </source>
</reference>
<feature type="compositionally biased region" description="Polar residues" evidence="1">
    <location>
        <begin position="85"/>
        <end position="94"/>
    </location>
</feature>
<evidence type="ECO:0000313" key="3">
    <source>
        <dbReference type="EMBL" id="KAJ7709054.1"/>
    </source>
</evidence>
<dbReference type="AlphaFoldDB" id="A0AAD7MB60"/>
<evidence type="ECO:0000256" key="1">
    <source>
        <dbReference type="SAM" id="MobiDB-lite"/>
    </source>
</evidence>
<organism evidence="3 4">
    <name type="scientific">Mycena rosella</name>
    <name type="common">Pink bonnet</name>
    <name type="synonym">Agaricus rosellus</name>
    <dbReference type="NCBI Taxonomy" id="1033263"/>
    <lineage>
        <taxon>Eukaryota</taxon>
        <taxon>Fungi</taxon>
        <taxon>Dikarya</taxon>
        <taxon>Basidiomycota</taxon>
        <taxon>Agaricomycotina</taxon>
        <taxon>Agaricomycetes</taxon>
        <taxon>Agaricomycetidae</taxon>
        <taxon>Agaricales</taxon>
        <taxon>Marasmiineae</taxon>
        <taxon>Mycenaceae</taxon>
        <taxon>Mycena</taxon>
    </lineage>
</organism>
<comment type="caution">
    <text evidence="3">The sequence shown here is derived from an EMBL/GenBank/DDBJ whole genome shotgun (WGS) entry which is preliminary data.</text>
</comment>
<dbReference type="EMBL" id="JARKIE010000003">
    <property type="protein sequence ID" value="KAJ7709054.1"/>
    <property type="molecule type" value="Genomic_DNA"/>
</dbReference>
<feature type="region of interest" description="Disordered" evidence="1">
    <location>
        <begin position="38"/>
        <end position="94"/>
    </location>
</feature>
<name>A0AAD7MB60_MYCRO</name>
<evidence type="ECO:0000256" key="2">
    <source>
        <dbReference type="SAM" id="SignalP"/>
    </source>
</evidence>
<sequence>MSPRPVSTRPTTSTTSLLSRFLSFFFFGLAWRCATTSDGEPFIRSDRDSDSTNPTTGSRSLEFAIPSQSPVPTPAFESRDIRLRSSVTPHGETS</sequence>
<dbReference type="Proteomes" id="UP001221757">
    <property type="component" value="Unassembled WGS sequence"/>
</dbReference>
<feature type="signal peptide" evidence="2">
    <location>
        <begin position="1"/>
        <end position="30"/>
    </location>
</feature>
<evidence type="ECO:0008006" key="5">
    <source>
        <dbReference type="Google" id="ProtNLM"/>
    </source>
</evidence>
<accession>A0AAD7MB60</accession>
<protein>
    <recommendedName>
        <fullName evidence="5">Secreted protein</fullName>
    </recommendedName>
</protein>
<keyword evidence="2" id="KW-0732">Signal</keyword>
<proteinExistence type="predicted"/>
<keyword evidence="4" id="KW-1185">Reference proteome</keyword>